<sequence>MLTINIIDPLFVVKEAMVSSGSVIVQYQFRGSSLHSKKIQLCRGNKRLEIMLGSAHGSGLFA</sequence>
<name>A0A8X7V6D7_BRACI</name>
<keyword evidence="2" id="KW-1185">Reference proteome</keyword>
<reference evidence="1 2" key="1">
    <citation type="submission" date="2020-02" db="EMBL/GenBank/DDBJ databases">
        <authorList>
            <person name="Ma Q."/>
            <person name="Huang Y."/>
            <person name="Song X."/>
            <person name="Pei D."/>
        </authorList>
    </citation>
    <scope>NUCLEOTIDE SEQUENCE [LARGE SCALE GENOMIC DNA]</scope>
    <source>
        <strain evidence="1">Sxm20200214</strain>
        <tissue evidence="1">Leaf</tissue>
    </source>
</reference>
<dbReference type="Proteomes" id="UP000886595">
    <property type="component" value="Unassembled WGS sequence"/>
</dbReference>
<comment type="caution">
    <text evidence="1">The sequence shown here is derived from an EMBL/GenBank/DDBJ whole genome shotgun (WGS) entry which is preliminary data.</text>
</comment>
<organism evidence="1 2">
    <name type="scientific">Brassica carinata</name>
    <name type="common">Ethiopian mustard</name>
    <name type="synonym">Abyssinian cabbage</name>
    <dbReference type="NCBI Taxonomy" id="52824"/>
    <lineage>
        <taxon>Eukaryota</taxon>
        <taxon>Viridiplantae</taxon>
        <taxon>Streptophyta</taxon>
        <taxon>Embryophyta</taxon>
        <taxon>Tracheophyta</taxon>
        <taxon>Spermatophyta</taxon>
        <taxon>Magnoliopsida</taxon>
        <taxon>eudicotyledons</taxon>
        <taxon>Gunneridae</taxon>
        <taxon>Pentapetalae</taxon>
        <taxon>rosids</taxon>
        <taxon>malvids</taxon>
        <taxon>Brassicales</taxon>
        <taxon>Brassicaceae</taxon>
        <taxon>Brassiceae</taxon>
        <taxon>Brassica</taxon>
    </lineage>
</organism>
<protein>
    <submittedName>
        <fullName evidence="1">Uncharacterized protein</fullName>
    </submittedName>
</protein>
<accession>A0A8X7V6D7</accession>
<dbReference type="AlphaFoldDB" id="A0A8X7V6D7"/>
<evidence type="ECO:0000313" key="1">
    <source>
        <dbReference type="EMBL" id="KAG2301416.1"/>
    </source>
</evidence>
<gene>
    <name evidence="1" type="ORF">Bca52824_030067</name>
</gene>
<evidence type="ECO:0000313" key="2">
    <source>
        <dbReference type="Proteomes" id="UP000886595"/>
    </source>
</evidence>
<dbReference type="EMBL" id="JAAMPC010000007">
    <property type="protein sequence ID" value="KAG2301416.1"/>
    <property type="molecule type" value="Genomic_DNA"/>
</dbReference>
<proteinExistence type="predicted"/>